<comment type="similarity">
    <text evidence="5">Belongs to the peptidase S33 family. ABHD4/ABHD5 subfamily.</text>
</comment>
<evidence type="ECO:0000313" key="8">
    <source>
        <dbReference type="EMBL" id="KAF2996844.1"/>
    </source>
</evidence>
<dbReference type="SUPFAM" id="SSF53474">
    <property type="entry name" value="alpha/beta-Hydrolases"/>
    <property type="match status" value="1"/>
</dbReference>
<comment type="similarity">
    <text evidence="2">Belongs to the AB hydrolase superfamily. AKT2 hydrolase family.</text>
</comment>
<dbReference type="GO" id="GO:0042171">
    <property type="term" value="F:lysophosphatidic acid acyltransferase activity"/>
    <property type="evidence" value="ECO:0007669"/>
    <property type="project" value="TreeGrafter"/>
</dbReference>
<feature type="domain" description="AB hydrolase-1" evidence="7">
    <location>
        <begin position="209"/>
        <end position="570"/>
    </location>
</feature>
<feature type="compositionally biased region" description="Basic and acidic residues" evidence="6">
    <location>
        <begin position="63"/>
        <end position="75"/>
    </location>
</feature>
<reference evidence="8" key="1">
    <citation type="submission" date="2019-04" db="EMBL/GenBank/DDBJ databases">
        <title>Sequencing of skin fungus with MAO and IRED activity.</title>
        <authorList>
            <person name="Marsaioli A.J."/>
            <person name="Bonatto J.M.C."/>
            <person name="Reis Junior O."/>
        </authorList>
    </citation>
    <scope>NUCLEOTIDE SEQUENCE</scope>
    <source>
        <strain evidence="8">30M1</strain>
    </source>
</reference>
<dbReference type="Pfam" id="PF00561">
    <property type="entry name" value="Abhydrolase_1"/>
    <property type="match status" value="1"/>
</dbReference>
<evidence type="ECO:0000313" key="9">
    <source>
        <dbReference type="Proteomes" id="UP000801428"/>
    </source>
</evidence>
<organism evidence="8 9">
    <name type="scientific">Curvularia kusanoi</name>
    <name type="common">Cochliobolus kusanoi</name>
    <dbReference type="NCBI Taxonomy" id="90978"/>
    <lineage>
        <taxon>Eukaryota</taxon>
        <taxon>Fungi</taxon>
        <taxon>Dikarya</taxon>
        <taxon>Ascomycota</taxon>
        <taxon>Pezizomycotina</taxon>
        <taxon>Dothideomycetes</taxon>
        <taxon>Pleosporomycetidae</taxon>
        <taxon>Pleosporales</taxon>
        <taxon>Pleosporineae</taxon>
        <taxon>Pleosporaceae</taxon>
        <taxon>Curvularia</taxon>
    </lineage>
</organism>
<dbReference type="OrthoDB" id="7457040at2759"/>
<feature type="compositionally biased region" description="Low complexity" evidence="6">
    <location>
        <begin position="479"/>
        <end position="488"/>
    </location>
</feature>
<keyword evidence="4" id="KW-0576">Peroxisome</keyword>
<dbReference type="PANTHER" id="PTHR42886">
    <property type="entry name" value="RE40534P-RELATED"/>
    <property type="match status" value="1"/>
</dbReference>
<comment type="caution">
    <text evidence="8">The sequence shown here is derived from an EMBL/GenBank/DDBJ whole genome shotgun (WGS) entry which is preliminary data.</text>
</comment>
<feature type="region of interest" description="Disordered" evidence="6">
    <location>
        <begin position="134"/>
        <end position="177"/>
    </location>
</feature>
<dbReference type="GO" id="GO:0055088">
    <property type="term" value="P:lipid homeostasis"/>
    <property type="evidence" value="ECO:0007669"/>
    <property type="project" value="TreeGrafter"/>
</dbReference>
<dbReference type="EMBL" id="SWKU01000025">
    <property type="protein sequence ID" value="KAF2996844.1"/>
    <property type="molecule type" value="Genomic_DNA"/>
</dbReference>
<evidence type="ECO:0000256" key="4">
    <source>
        <dbReference type="ARBA" id="ARBA00023140"/>
    </source>
</evidence>
<dbReference type="GO" id="GO:0006654">
    <property type="term" value="P:phosphatidic acid biosynthetic process"/>
    <property type="evidence" value="ECO:0007669"/>
    <property type="project" value="TreeGrafter"/>
</dbReference>
<evidence type="ECO:0000256" key="2">
    <source>
        <dbReference type="ARBA" id="ARBA00005668"/>
    </source>
</evidence>
<dbReference type="GO" id="GO:0004623">
    <property type="term" value="F:phospholipase A2 activity"/>
    <property type="evidence" value="ECO:0007669"/>
    <property type="project" value="TreeGrafter"/>
</dbReference>
<gene>
    <name evidence="8" type="ORF">E8E13_003664</name>
</gene>
<evidence type="ECO:0000256" key="3">
    <source>
        <dbReference type="ARBA" id="ARBA00023026"/>
    </source>
</evidence>
<dbReference type="Proteomes" id="UP000801428">
    <property type="component" value="Unassembled WGS sequence"/>
</dbReference>
<dbReference type="GO" id="GO:0005743">
    <property type="term" value="C:mitochondrial inner membrane"/>
    <property type="evidence" value="ECO:0007669"/>
    <property type="project" value="TreeGrafter"/>
</dbReference>
<feature type="region of interest" description="Disordered" evidence="6">
    <location>
        <begin position="477"/>
        <end position="503"/>
    </location>
</feature>
<name>A0A9P4T896_CURKU</name>
<dbReference type="InterPro" id="IPR000073">
    <property type="entry name" value="AB_hydrolase_1"/>
</dbReference>
<dbReference type="Gene3D" id="3.40.50.1820">
    <property type="entry name" value="alpha/beta hydrolase"/>
    <property type="match status" value="1"/>
</dbReference>
<evidence type="ECO:0000256" key="5">
    <source>
        <dbReference type="ARBA" id="ARBA00038097"/>
    </source>
</evidence>
<dbReference type="PANTHER" id="PTHR42886:SF29">
    <property type="entry name" value="PUMMELIG, ISOFORM A"/>
    <property type="match status" value="1"/>
</dbReference>
<accession>A0A9P4T896</accession>
<feature type="region of interest" description="Disordered" evidence="6">
    <location>
        <begin position="51"/>
        <end position="91"/>
    </location>
</feature>
<dbReference type="InterPro" id="IPR029058">
    <property type="entry name" value="AB_hydrolase_fold"/>
</dbReference>
<feature type="compositionally biased region" description="Polar residues" evidence="6">
    <location>
        <begin position="134"/>
        <end position="152"/>
    </location>
</feature>
<keyword evidence="3" id="KW-0843">Virulence</keyword>
<evidence type="ECO:0000256" key="1">
    <source>
        <dbReference type="ARBA" id="ARBA00004275"/>
    </source>
</evidence>
<dbReference type="GO" id="GO:0035965">
    <property type="term" value="P:cardiolipin acyl-chain remodeling"/>
    <property type="evidence" value="ECO:0007669"/>
    <property type="project" value="TreeGrafter"/>
</dbReference>
<dbReference type="AlphaFoldDB" id="A0A9P4T896"/>
<keyword evidence="9" id="KW-1185">Reference proteome</keyword>
<evidence type="ECO:0000259" key="7">
    <source>
        <dbReference type="Pfam" id="PF00561"/>
    </source>
</evidence>
<sequence>MLRHYLHLARPSRSAATVAARRRAALLHKTVGFGGASYISLSLSTPIKIGGGEKSESTMAAAEDQRAEESGEFRTKTQQSPLASQRPDGQIPGRIAKWFPLSASEGFSQWWAGLSPMATEHRVMSFIPYLQSPPTHTQTGSAPASTFPSSADLTAAPPKNPEDHTTTDAVTDPYGPRRWNSQMVELSGKGRALNEFSVERLGEEVEENLVMLHGYGAGLGFFYRNFEGLSRAEGWKVYALDLLGMGRSSRSTFKINAKDKEGKIAEAESFFIDALEEWRIKRGLDKFTLLGHSLGGYLAVAYALKYPGHLNKLILASPVGIPEDPFAVNEDMPDPNDSTVVNEFTQDAASTRNGVQPTTADNNNFLNQAKKNTAEKPNQPPRRRMPGWLTYLWEANVLSPFSFVRWSGPLGPRLVSGWTSRRFSHLPEEEAQALHDYSYALFRQRGSSEYALGYLLAPGAFARSPLIRRIHAVGRQWIGPHTTPSPDGDTPPPSLAASPTPPVREQGFPVILMYGENDWMDVKGGYAAEEKIREERERVLKGKTREERERDNASAKVVVIKKAGHHVYLDGWEQFNRVMLEEMGETRAWGKKVQGRL</sequence>
<comment type="subcellular location">
    <subcellularLocation>
        <location evidence="1">Peroxisome</location>
    </subcellularLocation>
</comment>
<protein>
    <recommendedName>
        <fullName evidence="7">AB hydrolase-1 domain-containing protein</fullName>
    </recommendedName>
</protein>
<evidence type="ECO:0000256" key="6">
    <source>
        <dbReference type="SAM" id="MobiDB-lite"/>
    </source>
</evidence>
<feature type="compositionally biased region" description="Pro residues" evidence="6">
    <location>
        <begin position="489"/>
        <end position="502"/>
    </location>
</feature>
<dbReference type="GO" id="GO:0005777">
    <property type="term" value="C:peroxisome"/>
    <property type="evidence" value="ECO:0007669"/>
    <property type="project" value="UniProtKB-SubCell"/>
</dbReference>
<proteinExistence type="inferred from homology"/>